<accession>A0A0V1LM41</accession>
<comment type="caution">
    <text evidence="1">The sequence shown here is derived from an EMBL/GenBank/DDBJ whole genome shotgun (WGS) entry which is preliminary data.</text>
</comment>
<name>A0A0V1LM41_9BILA</name>
<reference evidence="1 2" key="1">
    <citation type="submission" date="2015-05" db="EMBL/GenBank/DDBJ databases">
        <title>Evolution of Trichinella species and genotypes.</title>
        <authorList>
            <person name="Korhonen P.K."/>
            <person name="Edoardo P."/>
            <person name="Giuseppe L.R."/>
            <person name="Gasser R.B."/>
        </authorList>
    </citation>
    <scope>NUCLEOTIDE SEQUENCE [LARGE SCALE GENOMIC DNA]</scope>
    <source>
        <strain evidence="1">ISS10</strain>
    </source>
</reference>
<dbReference type="AlphaFoldDB" id="A0A0V1LM41"/>
<gene>
    <name evidence="1" type="ORF">T02_9732</name>
</gene>
<evidence type="ECO:0000313" key="1">
    <source>
        <dbReference type="EMBL" id="KRZ60423.1"/>
    </source>
</evidence>
<dbReference type="EMBL" id="JYDW01000029">
    <property type="protein sequence ID" value="KRZ60423.1"/>
    <property type="molecule type" value="Genomic_DNA"/>
</dbReference>
<evidence type="ECO:0000313" key="2">
    <source>
        <dbReference type="Proteomes" id="UP000054721"/>
    </source>
</evidence>
<organism evidence="1 2">
    <name type="scientific">Trichinella nativa</name>
    <dbReference type="NCBI Taxonomy" id="6335"/>
    <lineage>
        <taxon>Eukaryota</taxon>
        <taxon>Metazoa</taxon>
        <taxon>Ecdysozoa</taxon>
        <taxon>Nematoda</taxon>
        <taxon>Enoplea</taxon>
        <taxon>Dorylaimia</taxon>
        <taxon>Trichinellida</taxon>
        <taxon>Trichinellidae</taxon>
        <taxon>Trichinella</taxon>
    </lineage>
</organism>
<dbReference type="Proteomes" id="UP000054721">
    <property type="component" value="Unassembled WGS sequence"/>
</dbReference>
<sequence>MKYQLNNVMYVPPQTGDVTAAWWCRLGEIGLKGTLWRGTASSGQSVPPVSGTFAPGDGSGMSVAPLPTLSCRALPSCGRASVFLARPSTRSRSGGNTSHLYGGRTGISVDAAAFTGGPSQARAHGRCALRFSGGIPQSLGFLHRRVPNLHVQRMTNGSMSSHWCGFPSTMMDSMLRSVQINLFACPFPCECDLDRIVLLGLGHDTGFHVGERECGPPLGEIIRQDEDVLIPRRGPFQRSQDVHADLLQELSLSYGLHWRTVVIRQAFPPRTLHACAAPCVHVAAHSGPVK</sequence>
<dbReference type="OrthoDB" id="5936901at2759"/>
<proteinExistence type="predicted"/>
<keyword evidence="2" id="KW-1185">Reference proteome</keyword>
<protein>
    <submittedName>
        <fullName evidence="1">Uncharacterized protein</fullName>
    </submittedName>
</protein>